<evidence type="ECO:0000256" key="1">
    <source>
        <dbReference type="SAM" id="Coils"/>
    </source>
</evidence>
<keyword evidence="4" id="KW-1185">Reference proteome</keyword>
<comment type="caution">
    <text evidence="3">The sequence shown here is derived from an EMBL/GenBank/DDBJ whole genome shotgun (WGS) entry which is preliminary data.</text>
</comment>
<feature type="compositionally biased region" description="Acidic residues" evidence="2">
    <location>
        <begin position="94"/>
        <end position="105"/>
    </location>
</feature>
<organism evidence="3 4">
    <name type="scientific">Paraglomus occultum</name>
    <dbReference type="NCBI Taxonomy" id="144539"/>
    <lineage>
        <taxon>Eukaryota</taxon>
        <taxon>Fungi</taxon>
        <taxon>Fungi incertae sedis</taxon>
        <taxon>Mucoromycota</taxon>
        <taxon>Glomeromycotina</taxon>
        <taxon>Glomeromycetes</taxon>
        <taxon>Paraglomerales</taxon>
        <taxon>Paraglomeraceae</taxon>
        <taxon>Paraglomus</taxon>
    </lineage>
</organism>
<sequence>MANTQSKVDTLEEQNSKLIAEIAELRKENAKLKQIIEENEKRNVRVEELEQKNIELETRLAILEQGKEEKSISTEDVSHSPIVLHCGDTPISDITDDTLNSDDTSEQVGLQNKDAPASDVSNNVSNSDEYQSRVSNSSLTILPICQQTGEDGHIAV</sequence>
<accession>A0A9N9FIJ3</accession>
<evidence type="ECO:0000256" key="2">
    <source>
        <dbReference type="SAM" id="MobiDB-lite"/>
    </source>
</evidence>
<feature type="coiled-coil region" evidence="1">
    <location>
        <begin position="1"/>
        <end position="66"/>
    </location>
</feature>
<evidence type="ECO:0000313" key="3">
    <source>
        <dbReference type="EMBL" id="CAG8536628.1"/>
    </source>
</evidence>
<feature type="compositionally biased region" description="Low complexity" evidence="2">
    <location>
        <begin position="118"/>
        <end position="128"/>
    </location>
</feature>
<evidence type="ECO:0000313" key="4">
    <source>
        <dbReference type="Proteomes" id="UP000789572"/>
    </source>
</evidence>
<gene>
    <name evidence="3" type="ORF">POCULU_LOCUS4325</name>
</gene>
<name>A0A9N9FIJ3_9GLOM</name>
<dbReference type="Proteomes" id="UP000789572">
    <property type="component" value="Unassembled WGS sequence"/>
</dbReference>
<dbReference type="OrthoDB" id="2440461at2759"/>
<dbReference type="EMBL" id="CAJVPJ010000552">
    <property type="protein sequence ID" value="CAG8536628.1"/>
    <property type="molecule type" value="Genomic_DNA"/>
</dbReference>
<proteinExistence type="predicted"/>
<dbReference type="Gene3D" id="1.20.5.170">
    <property type="match status" value="1"/>
</dbReference>
<protein>
    <submittedName>
        <fullName evidence="3">10028_t:CDS:1</fullName>
    </submittedName>
</protein>
<dbReference type="AlphaFoldDB" id="A0A9N9FIJ3"/>
<keyword evidence="1" id="KW-0175">Coiled coil</keyword>
<reference evidence="3" key="1">
    <citation type="submission" date="2021-06" db="EMBL/GenBank/DDBJ databases">
        <authorList>
            <person name="Kallberg Y."/>
            <person name="Tangrot J."/>
            <person name="Rosling A."/>
        </authorList>
    </citation>
    <scope>NUCLEOTIDE SEQUENCE</scope>
    <source>
        <strain evidence="3">IA702</strain>
    </source>
</reference>
<feature type="region of interest" description="Disordered" evidence="2">
    <location>
        <begin position="89"/>
        <end position="133"/>
    </location>
</feature>